<dbReference type="AlphaFoldDB" id="A0A2L0RTL5"/>
<name>A0A2L0RTL5_9PSED</name>
<accession>A0A2L0RTL5</accession>
<dbReference type="KEGG" id="poi:BOP93_06935"/>
<proteinExistence type="predicted"/>
<dbReference type="Proteomes" id="UP000239888">
    <property type="component" value="Chromosome"/>
</dbReference>
<evidence type="ECO:0008006" key="3">
    <source>
        <dbReference type="Google" id="ProtNLM"/>
    </source>
</evidence>
<evidence type="ECO:0000313" key="1">
    <source>
        <dbReference type="EMBL" id="AUZ45340.1"/>
    </source>
</evidence>
<sequence>MSAKDTDIAKIIELTEKLKSSDTDQQTKNTKAQALTKQFTLAEVLVAFKPQYEELVYTVANELLDRANVLATSGGKGASTGKKKGLDHIIQNTKGETVTLPSRAGRASSNLSQDRAVWDFLNLQIETEDGKEVFVPGTLNLNEGGEIPTTRKTIIESLFTGNVKELQGFTIRKDEGENDE</sequence>
<protein>
    <recommendedName>
        <fullName evidence="3">Phage protein</fullName>
    </recommendedName>
</protein>
<gene>
    <name evidence="1" type="ORF">BOP93_06935</name>
</gene>
<evidence type="ECO:0000313" key="2">
    <source>
        <dbReference type="Proteomes" id="UP000239888"/>
    </source>
</evidence>
<organism evidence="1 2">
    <name type="scientific">Pseudomonas orientalis</name>
    <dbReference type="NCBI Taxonomy" id="76758"/>
    <lineage>
        <taxon>Bacteria</taxon>
        <taxon>Pseudomonadati</taxon>
        <taxon>Pseudomonadota</taxon>
        <taxon>Gammaproteobacteria</taxon>
        <taxon>Pseudomonadales</taxon>
        <taxon>Pseudomonadaceae</taxon>
        <taxon>Pseudomonas</taxon>
    </lineage>
</organism>
<reference evidence="1 2" key="1">
    <citation type="journal article" date="2018" name="Front. Microbiol.">
        <title>Pseudomonas orientalis F9: A Potent Antagonist against Phytopathogens with Phytotoxic Effect in the Apple Flower.</title>
        <authorList>
            <person name="Zengerer V."/>
            <person name="Schmid M."/>
            <person name="Bieri M."/>
            <person name="Muller D.C."/>
            <person name="Remus-Emsermann M.N.P."/>
            <person name="Ahrens C.H."/>
            <person name="Pelludat C."/>
        </authorList>
    </citation>
    <scope>NUCLEOTIDE SEQUENCE [LARGE SCALE GENOMIC DNA]</scope>
    <source>
        <strain evidence="1 2">F9</strain>
    </source>
</reference>
<dbReference type="EMBL" id="CP018049">
    <property type="protein sequence ID" value="AUZ45340.1"/>
    <property type="molecule type" value="Genomic_DNA"/>
</dbReference>